<dbReference type="Pfam" id="PF21010">
    <property type="entry name" value="HA2_C"/>
    <property type="match status" value="1"/>
</dbReference>
<dbReference type="SUPFAM" id="SSF52540">
    <property type="entry name" value="P-loop containing nucleoside triphosphate hydrolases"/>
    <property type="match status" value="1"/>
</dbReference>
<keyword evidence="4" id="KW-1185">Reference proteome</keyword>
<dbReference type="GO" id="GO:0003723">
    <property type="term" value="F:RNA binding"/>
    <property type="evidence" value="ECO:0007669"/>
    <property type="project" value="TreeGrafter"/>
</dbReference>
<dbReference type="PANTHER" id="PTHR18934:SF113">
    <property type="entry name" value="ATP-DEPENDENT RNA HELICASE TDRD9"/>
    <property type="match status" value="1"/>
</dbReference>
<dbReference type="SMART" id="SM00490">
    <property type="entry name" value="HELICc"/>
    <property type="match status" value="1"/>
</dbReference>
<sequence length="582" mass="66383">MSATADADKFAQYFNSPVMGNFPIAAERPFRNAPIIEVKPGKPHAIRVYYKKQLQELEFLAKSMNYPDDGEPTIHKLKYDAVAKLISAFDGKREIQRYGRHPQYENISSVRSAILIFLPGVCEIENMHKALLDYESNSDHENCWYILPLHSQITNEEQNRVFQPMSSLAPHLRHFRKIILSTNIAESSLTVPDVTYIIDFCLIKELVTDPDTNLSTLKLEWAPKSSCVQRRGRVGRVDEGVVYRMISEFFYDNFLQDYVTPEILRCPLERSVLRSKLLDLGSPVSLLALVIDPPRLDNIAQTILTLKEMGALFVKANGVVTPLDGDLSYLSRVVSCLPIDVHLGKLVMLGYVFNILDECIIMAAGLSSKNIFTSPYQKKLLAYQVKMAWAEGSFSDPITILNAYQVYKNYVYEDHFKRSGESEIMREQRWDDENFIQLDAGLLPNIPGLPAILTLLFAPRAEFRANTNRNFFTEHDMEVAFDSEISLSDVVLINEIRFWLNSVMGAASYSLYDGLSFQENIQKVNQKTTGFFFELITKPRRDIEVIASASYKWNLVKPNHRADFLQSPPVERVLVSRDSICN</sequence>
<dbReference type="OrthoDB" id="66977at2759"/>
<dbReference type="InterPro" id="IPR001650">
    <property type="entry name" value="Helicase_C-like"/>
</dbReference>
<dbReference type="PANTHER" id="PTHR18934">
    <property type="entry name" value="ATP-DEPENDENT RNA HELICASE"/>
    <property type="match status" value="1"/>
</dbReference>
<gene>
    <name evidence="3" type="ORF">APZ42_021812</name>
</gene>
<dbReference type="InterPro" id="IPR007502">
    <property type="entry name" value="Helicase-assoc_dom"/>
</dbReference>
<dbReference type="Proteomes" id="UP000076858">
    <property type="component" value="Unassembled WGS sequence"/>
</dbReference>
<dbReference type="AlphaFoldDB" id="A0A164W9M1"/>
<dbReference type="CDD" id="cd18791">
    <property type="entry name" value="SF2_C_RHA"/>
    <property type="match status" value="1"/>
</dbReference>
<evidence type="ECO:0000256" key="1">
    <source>
        <dbReference type="ARBA" id="ARBA00022490"/>
    </source>
</evidence>
<dbReference type="Gene3D" id="1.20.120.1080">
    <property type="match status" value="1"/>
</dbReference>
<organism evidence="3 4">
    <name type="scientific">Daphnia magna</name>
    <dbReference type="NCBI Taxonomy" id="35525"/>
    <lineage>
        <taxon>Eukaryota</taxon>
        <taxon>Metazoa</taxon>
        <taxon>Ecdysozoa</taxon>
        <taxon>Arthropoda</taxon>
        <taxon>Crustacea</taxon>
        <taxon>Branchiopoda</taxon>
        <taxon>Diplostraca</taxon>
        <taxon>Cladocera</taxon>
        <taxon>Anomopoda</taxon>
        <taxon>Daphniidae</taxon>
        <taxon>Daphnia</taxon>
    </lineage>
</organism>
<protein>
    <submittedName>
        <fullName evidence="3">ATP-dependent RNA Helicase spindle-E</fullName>
    </submittedName>
</protein>
<keyword evidence="3" id="KW-0067">ATP-binding</keyword>
<proteinExistence type="predicted"/>
<dbReference type="Gene3D" id="3.40.50.300">
    <property type="entry name" value="P-loop containing nucleotide triphosphate hydrolases"/>
    <property type="match status" value="1"/>
</dbReference>
<reference evidence="3 4" key="1">
    <citation type="submission" date="2016-03" db="EMBL/GenBank/DDBJ databases">
        <title>EvidentialGene: Evidence-directed Construction of Genes on Genomes.</title>
        <authorList>
            <person name="Gilbert D.G."/>
            <person name="Choi J.-H."/>
            <person name="Mockaitis K."/>
            <person name="Colbourne J."/>
            <person name="Pfrender M."/>
        </authorList>
    </citation>
    <scope>NUCLEOTIDE SEQUENCE [LARGE SCALE GENOMIC DNA]</scope>
    <source>
        <strain evidence="3 4">Xinb3</strain>
        <tissue evidence="3">Complete organism</tissue>
    </source>
</reference>
<evidence type="ECO:0000313" key="3">
    <source>
        <dbReference type="EMBL" id="KZS13080.1"/>
    </source>
</evidence>
<keyword evidence="3" id="KW-0378">Hydrolase</keyword>
<dbReference type="Pfam" id="PF00271">
    <property type="entry name" value="Helicase_C"/>
    <property type="match status" value="1"/>
</dbReference>
<comment type="caution">
    <text evidence="3">The sequence shown here is derived from an EMBL/GenBank/DDBJ whole genome shotgun (WGS) entry which is preliminary data.</text>
</comment>
<dbReference type="STRING" id="35525.A0A164W9M1"/>
<dbReference type="GO" id="GO:0004386">
    <property type="term" value="F:helicase activity"/>
    <property type="evidence" value="ECO:0007669"/>
    <property type="project" value="UniProtKB-KW"/>
</dbReference>
<feature type="domain" description="Helicase C-terminal" evidence="2">
    <location>
        <begin position="106"/>
        <end position="281"/>
    </location>
</feature>
<keyword evidence="1" id="KW-0963">Cytoplasm</keyword>
<keyword evidence="3" id="KW-0347">Helicase</keyword>
<dbReference type="EMBL" id="LRGB01001274">
    <property type="protein sequence ID" value="KZS13080.1"/>
    <property type="molecule type" value="Genomic_DNA"/>
</dbReference>
<accession>A0A164W9M1</accession>
<dbReference type="PROSITE" id="PS51194">
    <property type="entry name" value="HELICASE_CTER"/>
    <property type="match status" value="1"/>
</dbReference>
<dbReference type="InterPro" id="IPR027417">
    <property type="entry name" value="P-loop_NTPase"/>
</dbReference>
<keyword evidence="3" id="KW-0547">Nucleotide-binding</keyword>
<name>A0A164W9M1_9CRUS</name>
<dbReference type="SMART" id="SM00847">
    <property type="entry name" value="HA2"/>
    <property type="match status" value="1"/>
</dbReference>
<evidence type="ECO:0000313" key="4">
    <source>
        <dbReference type="Proteomes" id="UP000076858"/>
    </source>
</evidence>
<evidence type="ECO:0000259" key="2">
    <source>
        <dbReference type="PROSITE" id="PS51194"/>
    </source>
</evidence>